<organism evidence="2 3">
    <name type="scientific">Theobroma cacao</name>
    <name type="common">Cacao</name>
    <name type="synonym">Cocoa</name>
    <dbReference type="NCBI Taxonomy" id="3641"/>
    <lineage>
        <taxon>Eukaryota</taxon>
        <taxon>Viridiplantae</taxon>
        <taxon>Streptophyta</taxon>
        <taxon>Embryophyta</taxon>
        <taxon>Tracheophyta</taxon>
        <taxon>Spermatophyta</taxon>
        <taxon>Magnoliopsida</taxon>
        <taxon>eudicotyledons</taxon>
        <taxon>Gunneridae</taxon>
        <taxon>Pentapetalae</taxon>
        <taxon>rosids</taxon>
        <taxon>malvids</taxon>
        <taxon>Malvales</taxon>
        <taxon>Malvaceae</taxon>
        <taxon>Byttnerioideae</taxon>
        <taxon>Theobroma</taxon>
    </lineage>
</organism>
<dbReference type="FunCoup" id="A0A061FWB2">
    <property type="interactions" value="513"/>
</dbReference>
<dbReference type="STRING" id="3641.A0A061FWB2"/>
<dbReference type="AlphaFoldDB" id="A0A061FWB2"/>
<dbReference type="Gramene" id="EOY21551">
    <property type="protein sequence ID" value="EOY21551"/>
    <property type="gene ID" value="TCM_013332"/>
</dbReference>
<accession>A0A061FWB2</accession>
<dbReference type="HOGENOM" id="CLU_2162994_0_0_1"/>
<evidence type="ECO:0000256" key="1">
    <source>
        <dbReference type="SAM" id="MobiDB-lite"/>
    </source>
</evidence>
<dbReference type="Proteomes" id="UP000026915">
    <property type="component" value="Chromosome 3"/>
</dbReference>
<dbReference type="InParanoid" id="A0A061FWB2"/>
<dbReference type="eggNOG" id="ENOG502S4PM">
    <property type="taxonomic scope" value="Eukaryota"/>
</dbReference>
<dbReference type="OMA" id="CLEFPYI"/>
<dbReference type="EMBL" id="CM001881">
    <property type="protein sequence ID" value="EOY21551.1"/>
    <property type="molecule type" value="Genomic_DNA"/>
</dbReference>
<evidence type="ECO:0000313" key="3">
    <source>
        <dbReference type="Proteomes" id="UP000026915"/>
    </source>
</evidence>
<gene>
    <name evidence="2" type="ORF">TCM_013332</name>
</gene>
<reference evidence="2 3" key="1">
    <citation type="journal article" date="2013" name="Genome Biol.">
        <title>The genome sequence of the most widely cultivated cacao type and its use to identify candidate genes regulating pod color.</title>
        <authorList>
            <person name="Motamayor J.C."/>
            <person name="Mockaitis K."/>
            <person name="Schmutz J."/>
            <person name="Haiminen N."/>
            <person name="Iii D.L."/>
            <person name="Cornejo O."/>
            <person name="Findley S.D."/>
            <person name="Zheng P."/>
            <person name="Utro F."/>
            <person name="Royaert S."/>
            <person name="Saski C."/>
            <person name="Jenkins J."/>
            <person name="Podicheti R."/>
            <person name="Zhao M."/>
            <person name="Scheffler B.E."/>
            <person name="Stack J.C."/>
            <person name="Feltus F.A."/>
            <person name="Mustiga G.M."/>
            <person name="Amores F."/>
            <person name="Phillips W."/>
            <person name="Marelli J.P."/>
            <person name="May G.D."/>
            <person name="Shapiro H."/>
            <person name="Ma J."/>
            <person name="Bustamante C.D."/>
            <person name="Schnell R.J."/>
            <person name="Main D."/>
            <person name="Gilbert D."/>
            <person name="Parida L."/>
            <person name="Kuhn D.N."/>
        </authorList>
    </citation>
    <scope>NUCLEOTIDE SEQUENCE [LARGE SCALE GENOMIC DNA]</scope>
    <source>
        <strain evidence="3">cv. Matina 1-6</strain>
    </source>
</reference>
<feature type="region of interest" description="Disordered" evidence="1">
    <location>
        <begin position="35"/>
        <end position="54"/>
    </location>
</feature>
<protein>
    <submittedName>
        <fullName evidence="2">Uncharacterized protein</fullName>
    </submittedName>
</protein>
<proteinExistence type="predicted"/>
<name>A0A061FWB2_THECC</name>
<evidence type="ECO:0000313" key="2">
    <source>
        <dbReference type="EMBL" id="EOY21551.1"/>
    </source>
</evidence>
<sequence>MEGCLEFPYISLVSGNDHASVVAAVLVKSASRKRDSKGMMGLGSSGGAAATPRAKLPRATLPHSKSVPDTEGGLFVPPQLKGRSNVVIEDISKLFVSKQAIAQPRGPKNQL</sequence>
<keyword evidence="3" id="KW-1185">Reference proteome</keyword>